<evidence type="ECO:0000259" key="2">
    <source>
        <dbReference type="Pfam" id="PF05603"/>
    </source>
</evidence>
<comment type="similarity">
    <text evidence="1">Belongs to the OPI10 family.</text>
</comment>
<accession>A0A0N4U9E1</accession>
<dbReference type="Pfam" id="PF21057">
    <property type="entry name" value="Hikeshi-like_C"/>
    <property type="match status" value="1"/>
</dbReference>
<organism evidence="5 7">
    <name type="scientific">Dracunculus medinensis</name>
    <name type="common">Guinea worm</name>
    <dbReference type="NCBI Taxonomy" id="318479"/>
    <lineage>
        <taxon>Eukaryota</taxon>
        <taxon>Metazoa</taxon>
        <taxon>Ecdysozoa</taxon>
        <taxon>Nematoda</taxon>
        <taxon>Chromadorea</taxon>
        <taxon>Rhabditida</taxon>
        <taxon>Spirurina</taxon>
        <taxon>Dracunculoidea</taxon>
        <taxon>Dracunculidae</taxon>
        <taxon>Dracunculus</taxon>
    </lineage>
</organism>
<keyword evidence="6" id="KW-1185">Reference proteome</keyword>
<reference evidence="7" key="1">
    <citation type="submission" date="2017-02" db="UniProtKB">
        <authorList>
            <consortium name="WormBaseParasite"/>
        </authorList>
    </citation>
    <scope>IDENTIFICATION</scope>
</reference>
<evidence type="ECO:0000259" key="3">
    <source>
        <dbReference type="Pfam" id="PF21057"/>
    </source>
</evidence>
<dbReference type="AlphaFoldDB" id="A0A0N4U9E1"/>
<evidence type="ECO:0000313" key="5">
    <source>
        <dbReference type="Proteomes" id="UP000038040"/>
    </source>
</evidence>
<dbReference type="GO" id="GO:0005829">
    <property type="term" value="C:cytosol"/>
    <property type="evidence" value="ECO:0007669"/>
    <property type="project" value="TreeGrafter"/>
</dbReference>
<dbReference type="PANTHER" id="PTHR12925:SF0">
    <property type="entry name" value="PROTEIN HIKESHI"/>
    <property type="match status" value="1"/>
</dbReference>
<evidence type="ECO:0000256" key="1">
    <source>
        <dbReference type="ARBA" id="ARBA00006623"/>
    </source>
</evidence>
<dbReference type="GO" id="GO:0005634">
    <property type="term" value="C:nucleus"/>
    <property type="evidence" value="ECO:0007669"/>
    <property type="project" value="TreeGrafter"/>
</dbReference>
<dbReference type="GO" id="GO:0030544">
    <property type="term" value="F:Hsp70 protein binding"/>
    <property type="evidence" value="ECO:0007669"/>
    <property type="project" value="TreeGrafter"/>
</dbReference>
<evidence type="ECO:0000313" key="6">
    <source>
        <dbReference type="Proteomes" id="UP000274756"/>
    </source>
</evidence>
<dbReference type="InterPro" id="IPR048364">
    <property type="entry name" value="Hikeshi-like_C"/>
</dbReference>
<feature type="domain" description="Hikeshi-like N-terminal" evidence="2">
    <location>
        <begin position="12"/>
        <end position="136"/>
    </location>
</feature>
<dbReference type="STRING" id="318479.A0A0N4U9E1"/>
<proteinExistence type="inferred from homology"/>
<gene>
    <name evidence="4" type="ORF">DME_LOCUS7703</name>
</gene>
<sequence length="209" mass="23273">MENGIANIFGVIIAGRLIQANFIQASEREYVTEVEDAGSINHIVVFLTGILPFPDGSGGCVFIRWPQLQSETNWHYLGSISNAKPSAIFRVAQLHKLDAIHESVFTSLPLSTSANGIAQIGISIEPLSAIDSKVPAVGITPSQQPLHMEFPEKMLKNFVNYVTSFVVTIPRPENPNSVVEFIPASTIQNWYTNFYNRLKQNPDFWRNLE</sequence>
<dbReference type="EMBL" id="UYYG01001162">
    <property type="protein sequence ID" value="VDN57730.1"/>
    <property type="molecule type" value="Genomic_DNA"/>
</dbReference>
<dbReference type="OrthoDB" id="10248398at2759"/>
<dbReference type="InterPro" id="IPR008493">
    <property type="entry name" value="Hikeshi-like_N"/>
</dbReference>
<dbReference type="PANTHER" id="PTHR12925">
    <property type="entry name" value="HIKESHI FAMILY MEMBER"/>
    <property type="match status" value="1"/>
</dbReference>
<dbReference type="Pfam" id="PF05603">
    <property type="entry name" value="Hikeshi-like_N"/>
    <property type="match status" value="1"/>
</dbReference>
<dbReference type="Proteomes" id="UP000038040">
    <property type="component" value="Unplaced"/>
</dbReference>
<dbReference type="GO" id="GO:0006606">
    <property type="term" value="P:protein import into nucleus"/>
    <property type="evidence" value="ECO:0007669"/>
    <property type="project" value="TreeGrafter"/>
</dbReference>
<evidence type="ECO:0000313" key="4">
    <source>
        <dbReference type="EMBL" id="VDN57730.1"/>
    </source>
</evidence>
<name>A0A0N4U9E1_DRAME</name>
<dbReference type="Proteomes" id="UP000274756">
    <property type="component" value="Unassembled WGS sequence"/>
</dbReference>
<dbReference type="GO" id="GO:0061608">
    <property type="term" value="F:nuclear import signal receptor activity"/>
    <property type="evidence" value="ECO:0007669"/>
    <property type="project" value="TreeGrafter"/>
</dbReference>
<reference evidence="4 6" key="2">
    <citation type="submission" date="2018-11" db="EMBL/GenBank/DDBJ databases">
        <authorList>
            <consortium name="Pathogen Informatics"/>
        </authorList>
    </citation>
    <scope>NUCLEOTIDE SEQUENCE [LARGE SCALE GENOMIC DNA]</scope>
</reference>
<dbReference type="InterPro" id="IPR031318">
    <property type="entry name" value="OPI10"/>
</dbReference>
<feature type="domain" description="Hikeshi-like C-terminal" evidence="3">
    <location>
        <begin position="149"/>
        <end position="207"/>
    </location>
</feature>
<protein>
    <submittedName>
        <fullName evidence="7">DUF775 domain-containing protein</fullName>
    </submittedName>
</protein>
<dbReference type="WBParaSite" id="DME_0000369801-mRNA-1">
    <property type="protein sequence ID" value="DME_0000369801-mRNA-1"/>
    <property type="gene ID" value="DME_0000369801"/>
</dbReference>
<evidence type="ECO:0000313" key="7">
    <source>
        <dbReference type="WBParaSite" id="DME_0000369801-mRNA-1"/>
    </source>
</evidence>